<evidence type="ECO:0000259" key="1">
    <source>
        <dbReference type="PROSITE" id="PS51352"/>
    </source>
</evidence>
<accession>F4C8V6</accession>
<dbReference type="eggNOG" id="COG0526">
    <property type="taxonomic scope" value="Bacteria"/>
</dbReference>
<dbReference type="InterPro" id="IPR050553">
    <property type="entry name" value="Thioredoxin_ResA/DsbE_sf"/>
</dbReference>
<dbReference type="Gene3D" id="3.40.30.10">
    <property type="entry name" value="Glutaredoxin"/>
    <property type="match status" value="1"/>
</dbReference>
<dbReference type="InterPro" id="IPR000866">
    <property type="entry name" value="AhpC/TSA"/>
</dbReference>
<dbReference type="Pfam" id="PF00578">
    <property type="entry name" value="AhpC-TSA"/>
    <property type="match status" value="1"/>
</dbReference>
<reference evidence="2" key="1">
    <citation type="submission" date="2011-03" db="EMBL/GenBank/DDBJ databases">
        <title>Complete sequence of Sphingobacterium sp. 21.</title>
        <authorList>
            <consortium name="US DOE Joint Genome Institute"/>
            <person name="Lucas S."/>
            <person name="Copeland A."/>
            <person name="Lapidus A."/>
            <person name="Cheng J.-F."/>
            <person name="Goodwin L."/>
            <person name="Pitluck S."/>
            <person name="Davenport K."/>
            <person name="Detter J.C."/>
            <person name="Han C."/>
            <person name="Tapia R."/>
            <person name="Land M."/>
            <person name="Hauser L."/>
            <person name="Kyrpides N."/>
            <person name="Ivanova N."/>
            <person name="Ovchinnikova G."/>
            <person name="Pagani I."/>
            <person name="Siebers A.K."/>
            <person name="Allgaier M."/>
            <person name="Thelen M.P."/>
            <person name="Hugenholtz P."/>
            <person name="Woyke T."/>
        </authorList>
    </citation>
    <scope>NUCLEOTIDE SEQUENCE</scope>
    <source>
        <strain evidence="2">21</strain>
    </source>
</reference>
<dbReference type="PATRIC" id="fig|743722.3.peg.5218"/>
<dbReference type="STRING" id="743722.Sph21_4918"/>
<dbReference type="GO" id="GO:0016209">
    <property type="term" value="F:antioxidant activity"/>
    <property type="evidence" value="ECO:0007669"/>
    <property type="project" value="InterPro"/>
</dbReference>
<dbReference type="OrthoDB" id="793244at2"/>
<feature type="domain" description="Thioredoxin" evidence="1">
    <location>
        <begin position="168"/>
        <end position="313"/>
    </location>
</feature>
<dbReference type="GO" id="GO:0016491">
    <property type="term" value="F:oxidoreductase activity"/>
    <property type="evidence" value="ECO:0007669"/>
    <property type="project" value="InterPro"/>
</dbReference>
<dbReference type="AlphaFoldDB" id="F4C8V6"/>
<protein>
    <submittedName>
        <fullName evidence="2">Redoxin domain protein</fullName>
    </submittedName>
</protein>
<dbReference type="EMBL" id="CP002584">
    <property type="protein sequence ID" value="ADZ81425.1"/>
    <property type="molecule type" value="Genomic_DNA"/>
</dbReference>
<dbReference type="CDD" id="cd02966">
    <property type="entry name" value="TlpA_like_family"/>
    <property type="match status" value="1"/>
</dbReference>
<dbReference type="PANTHER" id="PTHR42852">
    <property type="entry name" value="THIOL:DISULFIDE INTERCHANGE PROTEIN DSBE"/>
    <property type="match status" value="1"/>
</dbReference>
<proteinExistence type="predicted"/>
<dbReference type="InterPro" id="IPR013766">
    <property type="entry name" value="Thioredoxin_domain"/>
</dbReference>
<evidence type="ECO:0000313" key="2">
    <source>
        <dbReference type="EMBL" id="ADZ81425.1"/>
    </source>
</evidence>
<dbReference type="KEGG" id="shg:Sph21_4918"/>
<sequence>MKLFTSYIRELFVQFKLKNSIAVTRERSLMMSGARRFIIPFCNGVMQGVEPLSTTDCIQKINEKTTCNSRVTGKWGLRRFKGVFWWFFIAKICIKKYWKFRCRYLFSSQNGAYETIRIGRRMRVLKPYTVYLITLKILFCVCLAHARQSSSPEAAHGVALITDSIKPLQIGDTIPEALWHMPLQMVKAGQEGSTTVTLNDYRGKLIILDFWSTWCSACIAAMPKLLHLQQTFYQSIQVLPVSFQTTQKVREGYDHNKILKSIPMFSIVEDQSLQQAFPHQILPHVVWITPDGKFGAATSSDLLTSTYIQEALNGKLYRWPVKEELRQLYDLPLLVSNENLSTSKANCYYSVLTPYQKGINNYHVKQLADTVSGTVRWQFINHSIRSLYLKALGRFNDFPRNRIICEGISPDTVLFDAHQAGLNRDAWYQKHAVSYETQLPLQTSFSAVKAKLLSDLNSYLALNVRLEQRVMPCFRLVLTDAKRLREAAEDAEYSNTLLDKIAPIKKLIAAPPSRLVASLNQMANIPPILDGTDFKGKLDLTLHLDDVSDINKLNEQLMRYGLLLQACEERIEVLVISKN</sequence>
<dbReference type="PANTHER" id="PTHR42852:SF18">
    <property type="entry name" value="CHROMOSOME UNDETERMINED SCAFFOLD_47, WHOLE GENOME SHOTGUN SEQUENCE"/>
    <property type="match status" value="1"/>
</dbReference>
<dbReference type="InterPro" id="IPR036249">
    <property type="entry name" value="Thioredoxin-like_sf"/>
</dbReference>
<gene>
    <name evidence="2" type="ordered locus">Sph21_4918</name>
</gene>
<organism evidence="2">
    <name type="scientific">Sphingobacterium sp. (strain 21)</name>
    <dbReference type="NCBI Taxonomy" id="743722"/>
    <lineage>
        <taxon>Bacteria</taxon>
        <taxon>Pseudomonadati</taxon>
        <taxon>Bacteroidota</taxon>
        <taxon>Sphingobacteriia</taxon>
        <taxon>Sphingobacteriales</taxon>
        <taxon>Sphingobacteriaceae</taxon>
        <taxon>Sphingobacterium</taxon>
    </lineage>
</organism>
<dbReference type="PROSITE" id="PS51352">
    <property type="entry name" value="THIOREDOXIN_2"/>
    <property type="match status" value="1"/>
</dbReference>
<dbReference type="HOGENOM" id="CLU_033806_0_0_10"/>
<dbReference type="SUPFAM" id="SSF52833">
    <property type="entry name" value="Thioredoxin-like"/>
    <property type="match status" value="1"/>
</dbReference>
<name>F4C8V6_SPHS2</name>